<dbReference type="Proteomes" id="UP000190286">
    <property type="component" value="Unassembled WGS sequence"/>
</dbReference>
<evidence type="ECO:0000256" key="3">
    <source>
        <dbReference type="ARBA" id="ARBA00022801"/>
    </source>
</evidence>
<keyword evidence="7" id="KW-0413">Isomerase</keyword>
<feature type="domain" description="UvrD-like helicase C-terminal" evidence="14">
    <location>
        <begin position="292"/>
        <end position="545"/>
    </location>
</feature>
<dbReference type="CDD" id="cd17932">
    <property type="entry name" value="DEXQc_UvrD"/>
    <property type="match status" value="1"/>
</dbReference>
<keyword evidence="2 11" id="KW-0547">Nucleotide-binding</keyword>
<evidence type="ECO:0000256" key="11">
    <source>
        <dbReference type="PROSITE-ProRule" id="PRU00560"/>
    </source>
</evidence>
<feature type="compositionally biased region" description="Pro residues" evidence="12">
    <location>
        <begin position="632"/>
        <end position="643"/>
    </location>
</feature>
<dbReference type="InterPro" id="IPR000212">
    <property type="entry name" value="DNA_helicase_UvrD/REP"/>
</dbReference>
<proteinExistence type="inferred from homology"/>
<feature type="binding site" evidence="11">
    <location>
        <begin position="33"/>
        <end position="40"/>
    </location>
    <ligand>
        <name>ATP</name>
        <dbReference type="ChEBI" id="CHEBI:30616"/>
    </ligand>
</feature>
<dbReference type="PANTHER" id="PTHR11070:SF2">
    <property type="entry name" value="ATP-DEPENDENT DNA HELICASE SRS2"/>
    <property type="match status" value="1"/>
</dbReference>
<keyword evidence="3 11" id="KW-0378">Hydrolase</keyword>
<dbReference type="GO" id="GO:0003677">
    <property type="term" value="F:DNA binding"/>
    <property type="evidence" value="ECO:0007669"/>
    <property type="project" value="UniProtKB-KW"/>
</dbReference>
<dbReference type="EMBL" id="FUYF01000001">
    <property type="protein sequence ID" value="SKA74327.1"/>
    <property type="molecule type" value="Genomic_DNA"/>
</dbReference>
<gene>
    <name evidence="15" type="ORF">SAMN02745178_00311</name>
</gene>
<evidence type="ECO:0000259" key="13">
    <source>
        <dbReference type="PROSITE" id="PS51198"/>
    </source>
</evidence>
<dbReference type="GO" id="GO:0000725">
    <property type="term" value="P:recombinational repair"/>
    <property type="evidence" value="ECO:0007669"/>
    <property type="project" value="TreeGrafter"/>
</dbReference>
<reference evidence="15 16" key="1">
    <citation type="submission" date="2017-02" db="EMBL/GenBank/DDBJ databases">
        <authorList>
            <person name="Peterson S.W."/>
        </authorList>
    </citation>
    <scope>NUCLEOTIDE SEQUENCE [LARGE SCALE GENOMIC DNA]</scope>
    <source>
        <strain evidence="15 16">ATCC 27749</strain>
    </source>
</reference>
<evidence type="ECO:0000256" key="5">
    <source>
        <dbReference type="ARBA" id="ARBA00022840"/>
    </source>
</evidence>
<keyword evidence="16" id="KW-1185">Reference proteome</keyword>
<dbReference type="Pfam" id="PF13361">
    <property type="entry name" value="UvrD_C"/>
    <property type="match status" value="2"/>
</dbReference>
<dbReference type="GO" id="GO:0016887">
    <property type="term" value="F:ATP hydrolysis activity"/>
    <property type="evidence" value="ECO:0007669"/>
    <property type="project" value="RHEA"/>
</dbReference>
<keyword evidence="5 11" id="KW-0067">ATP-binding</keyword>
<evidence type="ECO:0000256" key="6">
    <source>
        <dbReference type="ARBA" id="ARBA00023125"/>
    </source>
</evidence>
<evidence type="ECO:0000313" key="15">
    <source>
        <dbReference type="EMBL" id="SKA74327.1"/>
    </source>
</evidence>
<dbReference type="EC" id="5.6.2.4" evidence="9"/>
<dbReference type="InterPro" id="IPR027417">
    <property type="entry name" value="P-loop_NTPase"/>
</dbReference>
<dbReference type="STRING" id="745368.SAMN02745178_00311"/>
<evidence type="ECO:0000256" key="4">
    <source>
        <dbReference type="ARBA" id="ARBA00022806"/>
    </source>
</evidence>
<dbReference type="AlphaFoldDB" id="A0A1T4WAV1"/>
<dbReference type="InterPro" id="IPR013986">
    <property type="entry name" value="DExx_box_DNA_helicase_dom_sf"/>
</dbReference>
<comment type="catalytic activity">
    <reaction evidence="10">
        <text>ATP + H2O = ADP + phosphate + H(+)</text>
        <dbReference type="Rhea" id="RHEA:13065"/>
        <dbReference type="ChEBI" id="CHEBI:15377"/>
        <dbReference type="ChEBI" id="CHEBI:15378"/>
        <dbReference type="ChEBI" id="CHEBI:30616"/>
        <dbReference type="ChEBI" id="CHEBI:43474"/>
        <dbReference type="ChEBI" id="CHEBI:456216"/>
        <dbReference type="EC" id="5.6.2.4"/>
    </reaction>
</comment>
<accession>A0A1T4WAV1</accession>
<protein>
    <recommendedName>
        <fullName evidence="9">DNA 3'-5' helicase</fullName>
        <ecNumber evidence="9">5.6.2.4</ecNumber>
    </recommendedName>
</protein>
<evidence type="ECO:0000259" key="14">
    <source>
        <dbReference type="PROSITE" id="PS51217"/>
    </source>
</evidence>
<dbReference type="GeneID" id="93336808"/>
<dbReference type="PROSITE" id="PS51198">
    <property type="entry name" value="UVRD_HELICASE_ATP_BIND"/>
    <property type="match status" value="1"/>
</dbReference>
<dbReference type="Gene3D" id="3.40.50.300">
    <property type="entry name" value="P-loop containing nucleotide triphosphate hydrolases"/>
    <property type="match status" value="2"/>
</dbReference>
<dbReference type="PROSITE" id="PS51217">
    <property type="entry name" value="UVRD_HELICASE_CTER"/>
    <property type="match status" value="1"/>
</dbReference>
<dbReference type="PANTHER" id="PTHR11070">
    <property type="entry name" value="UVRD / RECB / PCRA DNA HELICASE FAMILY MEMBER"/>
    <property type="match status" value="1"/>
</dbReference>
<dbReference type="InterPro" id="IPR014016">
    <property type="entry name" value="UvrD-like_ATP-bd"/>
</dbReference>
<name>A0A1T4WAV1_9FIRM</name>
<sequence length="699" mass="78182">MDKAIFETAHLAALNDQQRAAVEAVNGPVLLLAVPGSGKTTVLITRLGYMTEVCGIAPEAILTMTYTVAATQEMRTRFAARFGGELAARLEFRTINGVAARIIALYSRMYGRTPPELIRNESETTPLLMRLWQDTNHEYPAESTVKDLRTAITYIKNMCLTDAELDELETDIENLPDLYRGYQKALKAAHKMDYDDQLCFALQILRGAPAVAAAFRKRYKYFCIDESQDTSKVQHEIIRVLAQESGNIFMVGDEDQSIYGFRAAYPQALMDFEKTYPGAQILLMEQNYRSTEPILEAANRFVARNRYRRPKTIAPTQGPGAPLQIVTVPRRADQLPFLFETAQHCDTGTAVLFRNHESALPIIDLCERRGIPYACKAVDQTFFTNKIVRDVTDIFTLAAHPADGETFLRCYYKFGVPVTRAQALFACNQARQYGQGCWTALLNEDSIRPRTRAAMADVADGLARLPKMAADDAVRFLADQLGYGKYLDKSGMDRTKLAVLEMLGAQEPTPRHLLRRLEKLRSIIQNHENPPGCRFLLSTIHSAKGLEYDRVILLDVLDGILPAKPELCCRTPGETQQYEEDRRLFYVAMTRARQQLVLFDCAAERSTFVDEVLSGLPGHRKRHDAEPAGRRTPPPAARAPLPPVDVDSITAVGAHVRHAVFGPGTVESVAGRRVTVRFTAGPRTLDAQVVAERHLMWAE</sequence>
<evidence type="ECO:0000256" key="1">
    <source>
        <dbReference type="ARBA" id="ARBA00009922"/>
    </source>
</evidence>
<dbReference type="SUPFAM" id="SSF52540">
    <property type="entry name" value="P-loop containing nucleoside triphosphate hydrolases"/>
    <property type="match status" value="1"/>
</dbReference>
<comment type="catalytic activity">
    <reaction evidence="8">
        <text>Couples ATP hydrolysis with the unwinding of duplex DNA by translocating in the 3'-5' direction.</text>
        <dbReference type="EC" id="5.6.2.4"/>
    </reaction>
</comment>
<feature type="region of interest" description="Disordered" evidence="12">
    <location>
        <begin position="619"/>
        <end position="644"/>
    </location>
</feature>
<dbReference type="OrthoDB" id="9810135at2"/>
<feature type="domain" description="UvrD-like helicase ATP-binding" evidence="13">
    <location>
        <begin position="12"/>
        <end position="291"/>
    </location>
</feature>
<dbReference type="GO" id="GO:0043138">
    <property type="term" value="F:3'-5' DNA helicase activity"/>
    <property type="evidence" value="ECO:0007669"/>
    <property type="project" value="UniProtKB-EC"/>
</dbReference>
<dbReference type="Gene3D" id="1.10.10.160">
    <property type="match status" value="1"/>
</dbReference>
<dbReference type="RefSeq" id="WP_078783321.1">
    <property type="nucleotide sequence ID" value="NZ_FUYF01000001.1"/>
</dbReference>
<evidence type="ECO:0000256" key="9">
    <source>
        <dbReference type="ARBA" id="ARBA00034808"/>
    </source>
</evidence>
<evidence type="ECO:0000256" key="12">
    <source>
        <dbReference type="SAM" id="MobiDB-lite"/>
    </source>
</evidence>
<dbReference type="GO" id="GO:0005524">
    <property type="term" value="F:ATP binding"/>
    <property type="evidence" value="ECO:0007669"/>
    <property type="project" value="UniProtKB-UniRule"/>
</dbReference>
<evidence type="ECO:0000256" key="10">
    <source>
        <dbReference type="ARBA" id="ARBA00048988"/>
    </source>
</evidence>
<evidence type="ECO:0000313" key="16">
    <source>
        <dbReference type="Proteomes" id="UP000190286"/>
    </source>
</evidence>
<organism evidence="15 16">
    <name type="scientific">Gemmiger formicilis</name>
    <dbReference type="NCBI Taxonomy" id="745368"/>
    <lineage>
        <taxon>Bacteria</taxon>
        <taxon>Bacillati</taxon>
        <taxon>Bacillota</taxon>
        <taxon>Clostridia</taxon>
        <taxon>Eubacteriales</taxon>
        <taxon>Gemmiger</taxon>
    </lineage>
</organism>
<dbReference type="Gene3D" id="1.10.486.10">
    <property type="entry name" value="PCRA, domain 4"/>
    <property type="match status" value="1"/>
</dbReference>
<evidence type="ECO:0000256" key="2">
    <source>
        <dbReference type="ARBA" id="ARBA00022741"/>
    </source>
</evidence>
<evidence type="ECO:0000256" key="7">
    <source>
        <dbReference type="ARBA" id="ARBA00023235"/>
    </source>
</evidence>
<keyword evidence="6" id="KW-0238">DNA-binding</keyword>
<comment type="similarity">
    <text evidence="1">Belongs to the helicase family. UvrD subfamily.</text>
</comment>
<dbReference type="InterPro" id="IPR014017">
    <property type="entry name" value="DNA_helicase_UvrD-like_C"/>
</dbReference>
<evidence type="ECO:0000256" key="8">
    <source>
        <dbReference type="ARBA" id="ARBA00034617"/>
    </source>
</evidence>
<dbReference type="Pfam" id="PF00580">
    <property type="entry name" value="UvrD-helicase"/>
    <property type="match status" value="1"/>
</dbReference>
<keyword evidence="4 11" id="KW-0347">Helicase</keyword>